<dbReference type="Proteomes" id="UP000053260">
    <property type="component" value="Unassembled WGS sequence"/>
</dbReference>
<protein>
    <submittedName>
        <fullName evidence="2">Transposase</fullName>
    </submittedName>
</protein>
<dbReference type="GO" id="GO:0003677">
    <property type="term" value="F:DNA binding"/>
    <property type="evidence" value="ECO:0007669"/>
    <property type="project" value="InterPro"/>
</dbReference>
<dbReference type="EMBL" id="LMXB01000036">
    <property type="protein sequence ID" value="KUO20453.1"/>
    <property type="molecule type" value="Genomic_DNA"/>
</dbReference>
<dbReference type="InterPro" id="IPR002514">
    <property type="entry name" value="Transposase_8"/>
</dbReference>
<dbReference type="RefSeq" id="WP_067020763.1">
    <property type="nucleotide sequence ID" value="NZ_KQ949081.1"/>
</dbReference>
<accession>A0A101V0Y7</accession>
<evidence type="ECO:0000313" key="2">
    <source>
        <dbReference type="EMBL" id="KUO20453.1"/>
    </source>
</evidence>
<comment type="caution">
    <text evidence="2">The sequence shown here is derived from an EMBL/GenBank/DDBJ whole genome shotgun (WGS) entry which is preliminary data.</text>
</comment>
<dbReference type="SUPFAM" id="SSF46689">
    <property type="entry name" value="Homeodomain-like"/>
    <property type="match status" value="1"/>
</dbReference>
<evidence type="ECO:0000256" key="1">
    <source>
        <dbReference type="SAM" id="MobiDB-lite"/>
    </source>
</evidence>
<sequence>MGSKYTKRYTEEFKRDAIALVDSSGKTVTAIPRELGISSESLRGWYRQAKADRGEGAPGELTSAEREELRRLRKENREQQQTIEILKKGVPRTREAACGS</sequence>
<dbReference type="Gene3D" id="1.10.10.60">
    <property type="entry name" value="Homeodomain-like"/>
    <property type="match status" value="1"/>
</dbReference>
<dbReference type="Pfam" id="PF01527">
    <property type="entry name" value="HTH_Tnp_1"/>
    <property type="match status" value="1"/>
</dbReference>
<keyword evidence="3" id="KW-1185">Reference proteome</keyword>
<dbReference type="InterPro" id="IPR009057">
    <property type="entry name" value="Homeodomain-like_sf"/>
</dbReference>
<dbReference type="GO" id="GO:0006313">
    <property type="term" value="P:DNA transposition"/>
    <property type="evidence" value="ECO:0007669"/>
    <property type="project" value="InterPro"/>
</dbReference>
<name>A0A101V0Y7_9ACTN</name>
<evidence type="ECO:0000313" key="3">
    <source>
        <dbReference type="Proteomes" id="UP000053260"/>
    </source>
</evidence>
<dbReference type="OrthoDB" id="3699740at2"/>
<feature type="region of interest" description="Disordered" evidence="1">
    <location>
        <begin position="50"/>
        <end position="100"/>
    </location>
</feature>
<organism evidence="2 3">
    <name type="scientific">Streptomyces dysideae</name>
    <dbReference type="NCBI Taxonomy" id="909626"/>
    <lineage>
        <taxon>Bacteria</taxon>
        <taxon>Bacillati</taxon>
        <taxon>Actinomycetota</taxon>
        <taxon>Actinomycetes</taxon>
        <taxon>Kitasatosporales</taxon>
        <taxon>Streptomycetaceae</taxon>
        <taxon>Streptomyces</taxon>
    </lineage>
</organism>
<dbReference type="AlphaFoldDB" id="A0A101V0Y7"/>
<dbReference type="STRING" id="909626.AQJ91_14385"/>
<gene>
    <name evidence="2" type="ORF">AQJ91_14385</name>
</gene>
<proteinExistence type="predicted"/>
<feature type="compositionally biased region" description="Basic and acidic residues" evidence="1">
    <location>
        <begin position="63"/>
        <end position="78"/>
    </location>
</feature>
<reference evidence="2 3" key="1">
    <citation type="submission" date="2015-10" db="EMBL/GenBank/DDBJ databases">
        <title>Draft genome sequence of Streptomyces sp. RV15, isolated from a marine sponge.</title>
        <authorList>
            <person name="Ruckert C."/>
            <person name="Abdelmohsen U.R."/>
            <person name="Winkler A."/>
            <person name="Hentschel U."/>
            <person name="Kalinowski J."/>
            <person name="Kampfer P."/>
            <person name="Glaeser S."/>
        </authorList>
    </citation>
    <scope>NUCLEOTIDE SEQUENCE [LARGE SCALE GENOMIC DNA]</scope>
    <source>
        <strain evidence="2 3">RV15</strain>
    </source>
</reference>
<dbReference type="GO" id="GO:0004803">
    <property type="term" value="F:transposase activity"/>
    <property type="evidence" value="ECO:0007669"/>
    <property type="project" value="InterPro"/>
</dbReference>